<feature type="region of interest" description="Disordered" evidence="1">
    <location>
        <begin position="1"/>
        <end position="55"/>
    </location>
</feature>
<name>A0AAD1SZM6_PELCU</name>
<evidence type="ECO:0000313" key="3">
    <source>
        <dbReference type="Proteomes" id="UP001295444"/>
    </source>
</evidence>
<protein>
    <submittedName>
        <fullName evidence="2">Uncharacterized protein</fullName>
    </submittedName>
</protein>
<sequence>MPTATRGHKSKKYREDKPQTTADIGDLLWRPQSSTRPVMVPLSDGPSCSSSETSLTDLRELETLTRSKQAYKPSDQKTGVPVTESTLKALLDELRHNIATDISAFREEISRVSSRLHDMEVTTAGHETRLTTLKRELSALKCEQAKTQHHMAAIEDRRRCKNVKVRGLPDTVAIAEIPHLIQRLLTQLFSTKPAKLMTLDGCYRLPVPPAVPKRSRQTLLEDTEIPSTLQKIRLAATSEGSPTPAPATQPNCLGRLKSAPFVPAMLQGNPATTDVS</sequence>
<accession>A0AAD1SZM6</accession>
<dbReference type="EMBL" id="OW240920">
    <property type="protein sequence ID" value="CAH2315099.1"/>
    <property type="molecule type" value="Genomic_DNA"/>
</dbReference>
<evidence type="ECO:0000256" key="1">
    <source>
        <dbReference type="SAM" id="MobiDB-lite"/>
    </source>
</evidence>
<evidence type="ECO:0000313" key="2">
    <source>
        <dbReference type="EMBL" id="CAH2315099.1"/>
    </source>
</evidence>
<reference evidence="2" key="1">
    <citation type="submission" date="2022-03" db="EMBL/GenBank/DDBJ databases">
        <authorList>
            <person name="Alioto T."/>
            <person name="Alioto T."/>
            <person name="Gomez Garrido J."/>
        </authorList>
    </citation>
    <scope>NUCLEOTIDE SEQUENCE</scope>
</reference>
<dbReference type="Proteomes" id="UP001295444">
    <property type="component" value="Chromosome 09"/>
</dbReference>
<feature type="compositionally biased region" description="Basic residues" evidence="1">
    <location>
        <begin position="1"/>
        <end position="12"/>
    </location>
</feature>
<gene>
    <name evidence="2" type="ORF">PECUL_23A042074</name>
</gene>
<proteinExistence type="predicted"/>
<organism evidence="2 3">
    <name type="scientific">Pelobates cultripes</name>
    <name type="common">Western spadefoot toad</name>
    <dbReference type="NCBI Taxonomy" id="61616"/>
    <lineage>
        <taxon>Eukaryota</taxon>
        <taxon>Metazoa</taxon>
        <taxon>Chordata</taxon>
        <taxon>Craniata</taxon>
        <taxon>Vertebrata</taxon>
        <taxon>Euteleostomi</taxon>
        <taxon>Amphibia</taxon>
        <taxon>Batrachia</taxon>
        <taxon>Anura</taxon>
        <taxon>Pelobatoidea</taxon>
        <taxon>Pelobatidae</taxon>
        <taxon>Pelobates</taxon>
    </lineage>
</organism>
<dbReference type="AlphaFoldDB" id="A0AAD1SZM6"/>
<keyword evidence="3" id="KW-1185">Reference proteome</keyword>